<name>A0ABR3EZN5_9AGAR</name>
<evidence type="ECO:0000313" key="3">
    <source>
        <dbReference type="EMBL" id="KAL0568404.1"/>
    </source>
</evidence>
<evidence type="ECO:0000313" key="4">
    <source>
        <dbReference type="Proteomes" id="UP001465976"/>
    </source>
</evidence>
<comment type="similarity">
    <text evidence="1">Belongs to the tryptophan dimethylallyltransferase family.</text>
</comment>
<dbReference type="PANTHER" id="PTHR40627">
    <property type="entry name" value="INDOLE PRENYLTRANSFERASE TDIB-RELATED"/>
    <property type="match status" value="1"/>
</dbReference>
<dbReference type="SFLD" id="SFLDG01162">
    <property type="entry name" value="I"/>
    <property type="match status" value="1"/>
</dbReference>
<dbReference type="Pfam" id="PF11991">
    <property type="entry name" value="Trp_DMAT"/>
    <property type="match status" value="1"/>
</dbReference>
<dbReference type="SFLD" id="SFLDS00036">
    <property type="entry name" value="Aromatic_Prenyltransferase"/>
    <property type="match status" value="1"/>
</dbReference>
<dbReference type="InterPro" id="IPR017795">
    <property type="entry name" value="ABBA_NscD-like"/>
</dbReference>
<reference evidence="3 4" key="1">
    <citation type="submission" date="2024-02" db="EMBL/GenBank/DDBJ databases">
        <title>A draft genome for the cacao thread blight pathogen Marasmius crinis-equi.</title>
        <authorList>
            <person name="Cohen S.P."/>
            <person name="Baruah I.K."/>
            <person name="Amoako-Attah I."/>
            <person name="Bukari Y."/>
            <person name="Meinhardt L.W."/>
            <person name="Bailey B.A."/>
        </authorList>
    </citation>
    <scope>NUCLEOTIDE SEQUENCE [LARGE SCALE GENOMIC DNA]</scope>
    <source>
        <strain evidence="3 4">GH-76</strain>
    </source>
</reference>
<keyword evidence="4" id="KW-1185">Reference proteome</keyword>
<keyword evidence="2" id="KW-0808">Transferase</keyword>
<sequence>MAETVQDVNHEQLWKDDRFFAQIKTSQPLPSEEELAGKSLLEVVHTVASRLVGDTYQLELPTKLENSNGPGFEVFDALTQILPDLSDQSVFYWNRSARGLASWLESAKYPLRAQASHLVFWWARLGGLNGVASLGRTKATRTMWVRDGSNTEISWVISHKKSPEDEANRHVRFAIDPFHPVTGFRLAGGAVIDWLWGEGSLGLVDNGPGTKDWKEIIEKWLFPGIKSSGEVIPLCHYAVAFDLEPSGLIQLKSYYVPPRKSVDPSAPKPAAQLMIENPTTLKPVDTLIPLLDPSLKEPYDLLIEYLTEAGVEKSGLRFLAIACDVTTADQNRLKLYMWPTVAHSLNDTIRDLTLGGRLTGPGVEDALNNIRKLYRRMFPQNGDDAKMVPRDGGIGGLSLYYELIVGERYPAAKAYFDMSNYGENDLETTHAVERFFADVGKPNAKEGWYTSSVARANPHRPLGSRSGAQTGVTFGMKPSGWQITGYMSTEVYAPEREPVDYTHDELIKEFYKIFVG</sequence>
<organism evidence="3 4">
    <name type="scientific">Marasmius crinis-equi</name>
    <dbReference type="NCBI Taxonomy" id="585013"/>
    <lineage>
        <taxon>Eukaryota</taxon>
        <taxon>Fungi</taxon>
        <taxon>Dikarya</taxon>
        <taxon>Basidiomycota</taxon>
        <taxon>Agaricomycotina</taxon>
        <taxon>Agaricomycetes</taxon>
        <taxon>Agaricomycetidae</taxon>
        <taxon>Agaricales</taxon>
        <taxon>Marasmiineae</taxon>
        <taxon>Marasmiaceae</taxon>
        <taxon>Marasmius</taxon>
    </lineage>
</organism>
<proteinExistence type="inferred from homology"/>
<accession>A0ABR3EZN5</accession>
<evidence type="ECO:0000256" key="2">
    <source>
        <dbReference type="ARBA" id="ARBA00022679"/>
    </source>
</evidence>
<dbReference type="EMBL" id="JBAHYK010001348">
    <property type="protein sequence ID" value="KAL0568404.1"/>
    <property type="molecule type" value="Genomic_DNA"/>
</dbReference>
<comment type="caution">
    <text evidence="3">The sequence shown here is derived from an EMBL/GenBank/DDBJ whole genome shotgun (WGS) entry which is preliminary data.</text>
</comment>
<protein>
    <submittedName>
        <fullName evidence="3">Uncharacterized protein</fullName>
    </submittedName>
</protein>
<dbReference type="Proteomes" id="UP001465976">
    <property type="component" value="Unassembled WGS sequence"/>
</dbReference>
<dbReference type="NCBIfam" id="TIGR03429">
    <property type="entry name" value="arom_pren_DMATS"/>
    <property type="match status" value="1"/>
</dbReference>
<gene>
    <name evidence="3" type="ORF">V5O48_013581</name>
</gene>
<dbReference type="InterPro" id="IPR033964">
    <property type="entry name" value="ABBA"/>
</dbReference>
<dbReference type="PANTHER" id="PTHR40627:SF4">
    <property type="entry name" value="PRENYLTRANSFERASE ASQH1-RELATED"/>
    <property type="match status" value="1"/>
</dbReference>
<evidence type="ECO:0000256" key="1">
    <source>
        <dbReference type="ARBA" id="ARBA00010209"/>
    </source>
</evidence>